<dbReference type="InterPro" id="IPR051553">
    <property type="entry name" value="Ran_GTPase-activating"/>
</dbReference>
<feature type="non-terminal residue" evidence="1">
    <location>
        <position position="372"/>
    </location>
</feature>
<dbReference type="GO" id="GO:0005085">
    <property type="term" value="F:guanyl-nucleotide exchange factor activity"/>
    <property type="evidence" value="ECO:0007669"/>
    <property type="project" value="TreeGrafter"/>
</dbReference>
<dbReference type="EMBL" id="UINC01098395">
    <property type="protein sequence ID" value="SVC56884.1"/>
    <property type="molecule type" value="Genomic_DNA"/>
</dbReference>
<dbReference type="Gene3D" id="2.130.10.30">
    <property type="entry name" value="Regulator of chromosome condensation 1/beta-lactamase-inhibitor protein II"/>
    <property type="match status" value="1"/>
</dbReference>
<dbReference type="SUPFAM" id="SSF50985">
    <property type="entry name" value="RCC1/BLIP-II"/>
    <property type="match status" value="1"/>
</dbReference>
<dbReference type="AlphaFoldDB" id="A0A382N6R6"/>
<feature type="non-terminal residue" evidence="1">
    <location>
        <position position="1"/>
    </location>
</feature>
<gene>
    <name evidence="1" type="ORF">METZ01_LOCUS309738</name>
</gene>
<dbReference type="PANTHER" id="PTHR45982">
    <property type="entry name" value="REGULATOR OF CHROMOSOME CONDENSATION"/>
    <property type="match status" value="1"/>
</dbReference>
<protein>
    <submittedName>
        <fullName evidence="1">Uncharacterized protein</fullName>
    </submittedName>
</protein>
<dbReference type="Pfam" id="PF13540">
    <property type="entry name" value="RCC1_2"/>
    <property type="match status" value="1"/>
</dbReference>
<accession>A0A382N6R6</accession>
<dbReference type="InterPro" id="IPR000408">
    <property type="entry name" value="Reg_chr_condens"/>
</dbReference>
<dbReference type="PROSITE" id="PS50012">
    <property type="entry name" value="RCC1_3"/>
    <property type="match status" value="1"/>
</dbReference>
<dbReference type="InterPro" id="IPR009091">
    <property type="entry name" value="RCC1/BLIP-II"/>
</dbReference>
<reference evidence="1" key="1">
    <citation type="submission" date="2018-05" db="EMBL/GenBank/DDBJ databases">
        <authorList>
            <person name="Lanie J.A."/>
            <person name="Ng W.-L."/>
            <person name="Kazmierczak K.M."/>
            <person name="Andrzejewski T.M."/>
            <person name="Davidsen T.M."/>
            <person name="Wayne K.J."/>
            <person name="Tettelin H."/>
            <person name="Glass J.I."/>
            <person name="Rusch D."/>
            <person name="Podicherti R."/>
            <person name="Tsui H.-C.T."/>
            <person name="Winkler M.E."/>
        </authorList>
    </citation>
    <scope>NUCLEOTIDE SEQUENCE</scope>
</reference>
<name>A0A382N6R6_9ZZZZ</name>
<dbReference type="GO" id="GO:0005737">
    <property type="term" value="C:cytoplasm"/>
    <property type="evidence" value="ECO:0007669"/>
    <property type="project" value="TreeGrafter"/>
</dbReference>
<organism evidence="1">
    <name type="scientific">marine metagenome</name>
    <dbReference type="NCBI Taxonomy" id="408172"/>
    <lineage>
        <taxon>unclassified sequences</taxon>
        <taxon>metagenomes</taxon>
        <taxon>ecological metagenomes</taxon>
    </lineage>
</organism>
<evidence type="ECO:0000313" key="1">
    <source>
        <dbReference type="EMBL" id="SVC56884.1"/>
    </source>
</evidence>
<sequence length="372" mass="39452">RGLANTSTIVDYSMQSAGTCLILNNGSMMCWGTGIYANTGIGNGWQMRQTPTYATLPPGRTAVEVSMGMSQFCVLLDNNSVACWGRFWPAGFGAPGNSWGLAWELDTPTIVSTLPANAVSVSVADGFNQDTHTCSIMENGSVYCWGSNQNGQLGLGFRCVENNTESPANNLCYSVWPNEEDETFSISNASQMILPEGRTAVGMHLGRHYSLIVLDNHSMICYGQNCGSSGDHENFVYVGGPHKITAVIASHTSGHSPRVLTSQGIVVTLDAYFLDIGLGPHTYNQQVGPFSEIGLNCASMKNGSVACNPLGTWVSHPPGSEALGHTGHWYTPPHNLSAGGVKTDHHKACAILSNGDLECWGYNGGPVAGIGV</sequence>
<proteinExistence type="predicted"/>
<dbReference type="PANTHER" id="PTHR45982:SF1">
    <property type="entry name" value="REGULATOR OF CHROMOSOME CONDENSATION"/>
    <property type="match status" value="1"/>
</dbReference>